<evidence type="ECO:0000313" key="3">
    <source>
        <dbReference type="EMBL" id="KAK5975415.1"/>
    </source>
</evidence>
<name>A0AAN8FS39_TRICO</name>
<dbReference type="InterPro" id="IPR008042">
    <property type="entry name" value="Retrotrans_Pao"/>
</dbReference>
<dbReference type="PANTHER" id="PTHR47331">
    <property type="entry name" value="PHD-TYPE DOMAIN-CONTAINING PROTEIN"/>
    <property type="match status" value="1"/>
</dbReference>
<feature type="region of interest" description="Disordered" evidence="1">
    <location>
        <begin position="837"/>
        <end position="871"/>
    </location>
</feature>
<dbReference type="SUPFAM" id="SSF53098">
    <property type="entry name" value="Ribonuclease H-like"/>
    <property type="match status" value="1"/>
</dbReference>
<evidence type="ECO:0000259" key="2">
    <source>
        <dbReference type="PROSITE" id="PS50994"/>
    </source>
</evidence>
<dbReference type="GO" id="GO:0015074">
    <property type="term" value="P:DNA integration"/>
    <property type="evidence" value="ECO:0007669"/>
    <property type="project" value="InterPro"/>
</dbReference>
<dbReference type="Pfam" id="PF18701">
    <property type="entry name" value="DUF5641"/>
    <property type="match status" value="1"/>
</dbReference>
<keyword evidence="4" id="KW-1185">Reference proteome</keyword>
<dbReference type="InterPro" id="IPR036397">
    <property type="entry name" value="RNaseH_sf"/>
</dbReference>
<dbReference type="InterPro" id="IPR040676">
    <property type="entry name" value="DUF5641"/>
</dbReference>
<dbReference type="Proteomes" id="UP001331761">
    <property type="component" value="Unassembled WGS sequence"/>
</dbReference>
<dbReference type="PANTHER" id="PTHR47331:SF4">
    <property type="entry name" value="PEPTIDASE S1 DOMAIN-CONTAINING PROTEIN"/>
    <property type="match status" value="1"/>
</dbReference>
<proteinExistence type="predicted"/>
<organism evidence="3 4">
    <name type="scientific">Trichostrongylus colubriformis</name>
    <name type="common">Black scour worm</name>
    <dbReference type="NCBI Taxonomy" id="6319"/>
    <lineage>
        <taxon>Eukaryota</taxon>
        <taxon>Metazoa</taxon>
        <taxon>Ecdysozoa</taxon>
        <taxon>Nematoda</taxon>
        <taxon>Chromadorea</taxon>
        <taxon>Rhabditida</taxon>
        <taxon>Rhabditina</taxon>
        <taxon>Rhabditomorpha</taxon>
        <taxon>Strongyloidea</taxon>
        <taxon>Trichostrongylidae</taxon>
        <taxon>Trichostrongylus</taxon>
    </lineage>
</organism>
<sequence length="871" mass="99114">MHMNLREFLCNSAHVNSLIAIQDRAINPSNASLLGIRWQFDRDDLLIPFKTSQLHATTKRTALRALASTYDPLGLLTPFLAPVKVFIQDLWKQNMGWDVPLEKPQLDQWLQLVANLQHPIPRIRRLVMPAAFTSNIVELCVFGDASQRLYACCAYLVCRLPTTVYSNLLMAKSHLNHPKPITVPRTELLAALISIRLAQYLINHLNLPISAIHVFSDSLIALHWIHTVKHYKVFVQNRVDAIRRTISEIEAQNITVKFHYVASENNPADCATRGLATKEAKNHIWWSGPHFLRSPQDQWPDAHIDFCVPPQGDDEVQSEYVEVQVAHSVEFKSVLPFPVTNSYFKLICITVYVLKFLRRRILERVSSSTRVKIMSKLPSVELISSSCTIQASDVDAAENLLILTHYRECEPLLKQMELTKFNAQRAQDQLIRCPSRIGPIERSPILLVPSHRLTYLIVFHHHYSSHHSGVYQVIASLRQRFFIPSIRKCVANVLRTCVTCKKINGHAYKYPDMPQLPPERTTRSCPFQNIGVDYLGPITIGNPHTVSNKVWICLITCMSTRAVHLEIVLDNSAQEFLLAFRRFVARRGTPSVIYSDNSTTFHAAENAITSVLFSSNSWTAISNYCVKHKITWKFITPLSPWKGGFYERLVALFKTAYKKSVGRVVLPLNQLQTVVVEIEATLNSRPITSFRERNAFAYVLRPIDFISPTVDIQLPPLPSQSDPIFEVSHHLAPWYKETLSILDQFWELWQSDYLSALQERQQTRIRQPKYSTATPQVGDIVIVADDKLAHGQWPYGLIEKLHIGKDKSIRSADVRMPSGNIKTRSLTHLYPLEIRAATSPLRNEDTPSAPASQRVQPSRVAKSAHKFISGK</sequence>
<dbReference type="Gene3D" id="3.30.420.10">
    <property type="entry name" value="Ribonuclease H-like superfamily/Ribonuclease H"/>
    <property type="match status" value="1"/>
</dbReference>
<dbReference type="InterPro" id="IPR041588">
    <property type="entry name" value="Integrase_H2C2"/>
</dbReference>
<dbReference type="Gene3D" id="1.10.340.70">
    <property type="match status" value="1"/>
</dbReference>
<dbReference type="InterPro" id="IPR001584">
    <property type="entry name" value="Integrase_cat-core"/>
</dbReference>
<evidence type="ECO:0000313" key="4">
    <source>
        <dbReference type="Proteomes" id="UP001331761"/>
    </source>
</evidence>
<feature type="domain" description="Integrase catalytic" evidence="2">
    <location>
        <begin position="522"/>
        <end position="710"/>
    </location>
</feature>
<comment type="caution">
    <text evidence="3">The sequence shown here is derived from an EMBL/GenBank/DDBJ whole genome shotgun (WGS) entry which is preliminary data.</text>
</comment>
<dbReference type="EMBL" id="WIXE01013067">
    <property type="protein sequence ID" value="KAK5975415.1"/>
    <property type="molecule type" value="Genomic_DNA"/>
</dbReference>
<dbReference type="InterPro" id="IPR012337">
    <property type="entry name" value="RNaseH-like_sf"/>
</dbReference>
<dbReference type="AlphaFoldDB" id="A0AAN8FS39"/>
<reference evidence="3 4" key="1">
    <citation type="submission" date="2019-10" db="EMBL/GenBank/DDBJ databases">
        <title>Assembly and Annotation for the nematode Trichostrongylus colubriformis.</title>
        <authorList>
            <person name="Martin J."/>
        </authorList>
    </citation>
    <scope>NUCLEOTIDE SEQUENCE [LARGE SCALE GENOMIC DNA]</scope>
    <source>
        <strain evidence="3">G859</strain>
        <tissue evidence="3">Whole worm</tissue>
    </source>
</reference>
<dbReference type="Pfam" id="PF17921">
    <property type="entry name" value="Integrase_H2C2"/>
    <property type="match status" value="1"/>
</dbReference>
<protein>
    <submittedName>
        <fullName evidence="3">Retrotransposon domain containing protein</fullName>
    </submittedName>
</protein>
<evidence type="ECO:0000256" key="1">
    <source>
        <dbReference type="SAM" id="MobiDB-lite"/>
    </source>
</evidence>
<gene>
    <name evidence="3" type="ORF">GCK32_019718</name>
</gene>
<accession>A0AAN8FS39</accession>
<dbReference type="PROSITE" id="PS50994">
    <property type="entry name" value="INTEGRASE"/>
    <property type="match status" value="1"/>
</dbReference>
<dbReference type="GO" id="GO:0003676">
    <property type="term" value="F:nucleic acid binding"/>
    <property type="evidence" value="ECO:0007669"/>
    <property type="project" value="InterPro"/>
</dbReference>
<dbReference type="Pfam" id="PF05380">
    <property type="entry name" value="Peptidase_A17"/>
    <property type="match status" value="1"/>
</dbReference>